<feature type="transmembrane region" description="Helical" evidence="1">
    <location>
        <begin position="33"/>
        <end position="53"/>
    </location>
</feature>
<dbReference type="Proteomes" id="UP000515856">
    <property type="component" value="Chromosome"/>
</dbReference>
<proteinExistence type="predicted"/>
<feature type="transmembrane region" description="Helical" evidence="1">
    <location>
        <begin position="7"/>
        <end position="27"/>
    </location>
</feature>
<evidence type="ECO:0000313" key="2">
    <source>
        <dbReference type="EMBL" id="QNM10742.1"/>
    </source>
</evidence>
<organism evidence="2 3">
    <name type="scientific">[Eubacterium] hominis</name>
    <dbReference type="NCBI Taxonomy" id="2764325"/>
    <lineage>
        <taxon>Bacteria</taxon>
        <taxon>Bacillati</taxon>
        <taxon>Bacillota</taxon>
        <taxon>Erysipelotrichia</taxon>
        <taxon>Erysipelotrichales</taxon>
        <taxon>Erysipelotrichaceae</taxon>
        <taxon>Amedibacillus</taxon>
    </lineage>
</organism>
<reference evidence="2 3" key="1">
    <citation type="submission" date="2020-08" db="EMBL/GenBank/DDBJ databases">
        <authorList>
            <person name="Liu C."/>
            <person name="Sun Q."/>
        </authorList>
    </citation>
    <scope>NUCLEOTIDE SEQUENCE [LARGE SCALE GENOMIC DNA]</scope>
    <source>
        <strain evidence="2 3">NSJ-61</strain>
    </source>
</reference>
<evidence type="ECO:0000313" key="3">
    <source>
        <dbReference type="Proteomes" id="UP000515856"/>
    </source>
</evidence>
<sequence>MNKKMIAPIVIGVIVSGYFLMWIAMVFCIEVNLFVASIIGLPLIALLFLWVYIVRERIDEIRSGEEDDLSKY</sequence>
<name>A0A7G9GIW0_9FIRM</name>
<gene>
    <name evidence="2" type="ORF">H9Q80_10595</name>
</gene>
<keyword evidence="3" id="KW-1185">Reference proteome</keyword>
<keyword evidence="1" id="KW-0472">Membrane</keyword>
<evidence type="ECO:0000256" key="1">
    <source>
        <dbReference type="SAM" id="Phobius"/>
    </source>
</evidence>
<dbReference type="AlphaFoldDB" id="A0A7G9GIW0"/>
<dbReference type="KEGG" id="ehn:H9Q80_10595"/>
<keyword evidence="1" id="KW-0812">Transmembrane</keyword>
<dbReference type="EMBL" id="CP060636">
    <property type="protein sequence ID" value="QNM10742.1"/>
    <property type="molecule type" value="Genomic_DNA"/>
</dbReference>
<accession>A0A7G9GIW0</accession>
<dbReference type="RefSeq" id="WP_117454430.1">
    <property type="nucleotide sequence ID" value="NZ_CP060636.1"/>
</dbReference>
<protein>
    <submittedName>
        <fullName evidence="2">Uncharacterized protein</fullName>
    </submittedName>
</protein>
<keyword evidence="1" id="KW-1133">Transmembrane helix</keyword>